<evidence type="ECO:0000256" key="1">
    <source>
        <dbReference type="SAM" id="MobiDB-lite"/>
    </source>
</evidence>
<sequence length="284" mass="33758">MSNLAMWGADKKSLDPTRVFRIDGSVNSKSKREVVVEYRHGDRYVLRDLQYEYLPELTRTETGKKGRKGKLVRLHNIQTLHYARLLDLIRLAELRNYDLKGYRELFCFLYRYWSCCLTDDPDEALRQMIELNAGFKEPLSEKEVIRETKSAEKAWMARNDAKANEEARKKGYPGAGYNLKNSTIIRWLDITPEEQRHLQTIIDANEKRRRKRERDRARTGELRRGQGAKTREEYLEEQRERTEDKAWQLQKAMERHPDATNKQLAMMLQISVRRVQQLKRLVKN</sequence>
<accession>A0ABQ7HHZ7</accession>
<dbReference type="RefSeq" id="WP_235435137.1">
    <property type="nucleotide sequence ID" value="NZ_LDNS01000089.1"/>
</dbReference>
<proteinExistence type="predicted"/>
<feature type="compositionally biased region" description="Basic and acidic residues" evidence="1">
    <location>
        <begin position="214"/>
        <end position="240"/>
    </location>
</feature>
<feature type="region of interest" description="Disordered" evidence="1">
    <location>
        <begin position="206"/>
        <end position="240"/>
    </location>
</feature>
<evidence type="ECO:0000313" key="3">
    <source>
        <dbReference type="Proteomes" id="UP000773850"/>
    </source>
</evidence>
<comment type="caution">
    <text evidence="2">The sequence shown here is derived from an EMBL/GenBank/DDBJ whole genome shotgun (WGS) entry which is preliminary data.</text>
</comment>
<evidence type="ECO:0000313" key="2">
    <source>
        <dbReference type="EMBL" id="KAF6511816.1"/>
    </source>
</evidence>
<keyword evidence="3" id="KW-1185">Reference proteome</keyword>
<reference evidence="2 3" key="1">
    <citation type="submission" date="2016-03" db="EMBL/GenBank/DDBJ databases">
        <title>Spore heat resistance.</title>
        <authorList>
            <person name="Boekhorst J."/>
            <person name="Berendsen E.M."/>
            <person name="Wells-Bennik M.H."/>
            <person name="Kuipers O.P."/>
        </authorList>
    </citation>
    <scope>NUCLEOTIDE SEQUENCE [LARGE SCALE GENOMIC DNA]</scope>
    <source>
        <strain evidence="2 3">GS8</strain>
    </source>
</reference>
<dbReference type="Proteomes" id="UP000773850">
    <property type="component" value="Unassembled WGS sequence"/>
</dbReference>
<gene>
    <name evidence="2" type="ORF">GS8_890</name>
</gene>
<protein>
    <submittedName>
        <fullName evidence="2">Replication protein</fullName>
    </submittedName>
</protein>
<name>A0ABQ7HHZ7_GEOSE</name>
<dbReference type="EMBL" id="LUCS01000015">
    <property type="protein sequence ID" value="KAF6511816.1"/>
    <property type="molecule type" value="Genomic_DNA"/>
</dbReference>
<organism evidence="2 3">
    <name type="scientific">Geobacillus stearothermophilus</name>
    <name type="common">Bacillus stearothermophilus</name>
    <dbReference type="NCBI Taxonomy" id="1422"/>
    <lineage>
        <taxon>Bacteria</taxon>
        <taxon>Bacillati</taxon>
        <taxon>Bacillota</taxon>
        <taxon>Bacilli</taxon>
        <taxon>Bacillales</taxon>
        <taxon>Anoxybacillaceae</taxon>
        <taxon>Geobacillus</taxon>
    </lineage>
</organism>